<reference evidence="2" key="1">
    <citation type="submission" date="2020-08" db="EMBL/GenBank/DDBJ databases">
        <title>Multicomponent nature underlies the extraordinary mechanical properties of spider dragline silk.</title>
        <authorList>
            <person name="Kono N."/>
            <person name="Nakamura H."/>
            <person name="Mori M."/>
            <person name="Yoshida Y."/>
            <person name="Ohtoshi R."/>
            <person name="Malay A.D."/>
            <person name="Moran D.A.P."/>
            <person name="Tomita M."/>
            <person name="Numata K."/>
            <person name="Arakawa K."/>
        </authorList>
    </citation>
    <scope>NUCLEOTIDE SEQUENCE</scope>
</reference>
<keyword evidence="3" id="KW-1185">Reference proteome</keyword>
<comment type="caution">
    <text evidence="2">The sequence shown here is derived from an EMBL/GenBank/DDBJ whole genome shotgun (WGS) entry which is preliminary data.</text>
</comment>
<evidence type="ECO:0000256" key="1">
    <source>
        <dbReference type="SAM" id="MobiDB-lite"/>
    </source>
</evidence>
<sequence length="97" mass="10281">MVEELKTGIEGCRTLETLLRKDKSPSIKKIGKKNPFLPPSASQTSNSGQGTPPTAESSDSEIEDEEAGKRNPTAVGTPENRIPPNLINPSLPTIGAL</sequence>
<accession>A0A8X6IK52</accession>
<name>A0A8X6IK52_9ARAC</name>
<gene>
    <name evidence="2" type="ORF">TNIN_92071</name>
</gene>
<feature type="region of interest" description="Disordered" evidence="1">
    <location>
        <begin position="22"/>
        <end position="97"/>
    </location>
</feature>
<organism evidence="2 3">
    <name type="scientific">Trichonephila inaurata madagascariensis</name>
    <dbReference type="NCBI Taxonomy" id="2747483"/>
    <lineage>
        <taxon>Eukaryota</taxon>
        <taxon>Metazoa</taxon>
        <taxon>Ecdysozoa</taxon>
        <taxon>Arthropoda</taxon>
        <taxon>Chelicerata</taxon>
        <taxon>Arachnida</taxon>
        <taxon>Araneae</taxon>
        <taxon>Araneomorphae</taxon>
        <taxon>Entelegynae</taxon>
        <taxon>Araneoidea</taxon>
        <taxon>Nephilidae</taxon>
        <taxon>Trichonephila</taxon>
        <taxon>Trichonephila inaurata</taxon>
    </lineage>
</organism>
<feature type="compositionally biased region" description="Polar residues" evidence="1">
    <location>
        <begin position="40"/>
        <end position="55"/>
    </location>
</feature>
<protein>
    <submittedName>
        <fullName evidence="2">Uncharacterized protein</fullName>
    </submittedName>
</protein>
<evidence type="ECO:0000313" key="3">
    <source>
        <dbReference type="Proteomes" id="UP000886998"/>
    </source>
</evidence>
<dbReference type="EMBL" id="BMAV01026021">
    <property type="protein sequence ID" value="GFS46583.1"/>
    <property type="molecule type" value="Genomic_DNA"/>
</dbReference>
<dbReference type="AlphaFoldDB" id="A0A8X6IK52"/>
<evidence type="ECO:0000313" key="2">
    <source>
        <dbReference type="EMBL" id="GFS46583.1"/>
    </source>
</evidence>
<dbReference type="Proteomes" id="UP000886998">
    <property type="component" value="Unassembled WGS sequence"/>
</dbReference>
<proteinExistence type="predicted"/>